<comment type="pathway">
    <text evidence="2">Lipid metabolism.</text>
</comment>
<dbReference type="SMART" id="SM01294">
    <property type="entry name" value="PKS_PP_betabranch"/>
    <property type="match status" value="1"/>
</dbReference>
<dbReference type="PROSITE" id="PS00455">
    <property type="entry name" value="AMP_BINDING"/>
    <property type="match status" value="1"/>
</dbReference>
<organism evidence="11 12">
    <name type="scientific">Mycobacterium marinum (strain ATCC BAA-535 / M)</name>
    <dbReference type="NCBI Taxonomy" id="216594"/>
    <lineage>
        <taxon>Bacteria</taxon>
        <taxon>Bacillati</taxon>
        <taxon>Actinomycetota</taxon>
        <taxon>Actinomycetes</taxon>
        <taxon>Mycobacteriales</taxon>
        <taxon>Mycobacteriaceae</taxon>
        <taxon>Mycobacterium</taxon>
        <taxon>Mycobacterium ulcerans group</taxon>
    </lineage>
</organism>
<dbReference type="Gene3D" id="3.40.50.1820">
    <property type="entry name" value="alpha/beta hydrolase"/>
    <property type="match status" value="1"/>
</dbReference>
<dbReference type="AlphaFoldDB" id="B2HJT9"/>
<dbReference type="EMBL" id="CP000854">
    <property type="protein sequence ID" value="ACC40325.1"/>
    <property type="molecule type" value="Genomic_DNA"/>
</dbReference>
<dbReference type="STRING" id="216594.MMAR_1876"/>
<accession>B2HJT9</accession>
<dbReference type="InterPro" id="IPR045851">
    <property type="entry name" value="AMP-bd_C_sf"/>
</dbReference>
<name>B2HJT9_MYCMM</name>
<dbReference type="Gene3D" id="3.40.50.12780">
    <property type="entry name" value="N-terminal domain of ligase-like"/>
    <property type="match status" value="1"/>
</dbReference>
<evidence type="ECO:0000256" key="9">
    <source>
        <dbReference type="SAM" id="MobiDB-lite"/>
    </source>
</evidence>
<dbReference type="GO" id="GO:0006631">
    <property type="term" value="P:fatty acid metabolic process"/>
    <property type="evidence" value="ECO:0007669"/>
    <property type="project" value="UniProtKB-KW"/>
</dbReference>
<keyword evidence="12" id="KW-1185">Reference proteome</keyword>
<keyword evidence="6" id="KW-0436">Ligase</keyword>
<evidence type="ECO:0000256" key="4">
    <source>
        <dbReference type="ARBA" id="ARBA00022450"/>
    </source>
</evidence>
<dbReference type="Gene3D" id="3.30.300.30">
    <property type="match status" value="1"/>
</dbReference>
<dbReference type="InterPro" id="IPR029058">
    <property type="entry name" value="AB_hydrolase_fold"/>
</dbReference>
<sequence length="1018" mass="108528">MISCTTTEATAMSLLLDRFRELAACIPANTAISFVNEKGRVAESMSRADVVSDMGEVAEFLRHHCGLEPGDRAILAYPSGLDFVRGLIGCLAAGVVPVPIYPPDPINPQKTVDRMQRVVASSGAKAVLTSRRYANARRLGTARSIVTGSTVGWPGDLPWHITSRGIGGRRMRGPGTPGAPGRGWSPSPDAPALLQYTSGSTSDPKGVVITHGNLAHQVDFNRRLLGLGLDARGVFWLPPYHDFGLISVILSGLAGSGEVTLMSPLTFLQRPALWFDVMDRVRATHTAAPNFAYELAVRKTTAEQRAAWDLSSLQVVMSAAEPVREDTTSRFLDAFSGTGLRRDAFCPAYGLAEHTVAVTMFGRSTLSVDRHQLETQRLAVPADGPGSQALIGCGQVADDVDVRIVDPELHVPLADGQVGEIWVDSPSKAAGYWGLPDKSRDTFGARLAGSDDSRSYLRTGDLGLLHDGELYVCGRLKDLLILAGRNIHPQDIEESLRDCHPAIRPGGIAAFAVDAGDVGDVEGLAVLVEVKADIATEMLSGVADEVQAVVLKNHQLRCSAVVVAPPGSVSKTTSGKVQRARCRTRLLDGTLEAEALLVARLEDAGPPDVPDDELGTAGPVVTSAGAWPAAPGDPLLASVRDQVAAVFGIRAARVDIDQPLSEQGLDSVGFVKLASRLSQAFDRDVPPVDVFNHPTVRGLAHMLRDAEVAGCEHHPPQALLQHPNPARCGPAGHGDDASTRDSFEALLKGAITTGRISEGMHLLRSASQLRLAVQSESGARTWPTAVPTTFTSGPKAPHLIFLCTSVFSSGVHNYARIASEFRGVRAVSAIPLPGFARGEPLPDSPEAAVECLARIVVELVGDEPFVLAGQSSGGKFAYALGKHFEDVRNRNLAGVALLDSHKESDPELTELLTREILYDVYGESGGQDLFHATRLTAVVSWSDLLPNMYDGPLESDVLFVQCTRPWVMPYGAGDITYPATEPWSPSNTVRTVAVDHVSLLVEGAKPAAQILEEWISRG</sequence>
<dbReference type="InterPro" id="IPR025110">
    <property type="entry name" value="AMP-bd_C"/>
</dbReference>
<comment type="cofactor">
    <cofactor evidence="1">
        <name>pantetheine 4'-phosphate</name>
        <dbReference type="ChEBI" id="CHEBI:47942"/>
    </cofactor>
</comment>
<protein>
    <submittedName>
        <fullName evidence="11">Long-chain acyl-CoA synthetase</fullName>
    </submittedName>
</protein>
<proteinExistence type="inferred from homology"/>
<evidence type="ECO:0000256" key="2">
    <source>
        <dbReference type="ARBA" id="ARBA00005189"/>
    </source>
</evidence>
<dbReference type="InterPro" id="IPR036736">
    <property type="entry name" value="ACP-like_sf"/>
</dbReference>
<evidence type="ECO:0000256" key="6">
    <source>
        <dbReference type="ARBA" id="ARBA00022598"/>
    </source>
</evidence>
<evidence type="ECO:0000256" key="3">
    <source>
        <dbReference type="ARBA" id="ARBA00006432"/>
    </source>
</evidence>
<dbReference type="PANTHER" id="PTHR22754:SF32">
    <property type="entry name" value="DISCO-INTERACTING PROTEIN 2"/>
    <property type="match status" value="1"/>
</dbReference>
<reference evidence="11 12" key="1">
    <citation type="journal article" date="2008" name="Genome Res.">
        <title>Insights from the complete genome sequence of Mycobacterium marinum on the evolution of Mycobacterium tuberculosis.</title>
        <authorList>
            <person name="Stinear T.P."/>
            <person name="Seemann T."/>
            <person name="Harrison P.F."/>
            <person name="Jenkin G.A."/>
            <person name="Davies J.K."/>
            <person name="Johnson P.D."/>
            <person name="Abdellah Z."/>
            <person name="Arrowsmith C."/>
            <person name="Chillingworth T."/>
            <person name="Churcher C."/>
            <person name="Clarke K."/>
            <person name="Cronin A."/>
            <person name="Davis P."/>
            <person name="Goodhead I."/>
            <person name="Holroyd N."/>
            <person name="Jagels K."/>
            <person name="Lord A."/>
            <person name="Moule S."/>
            <person name="Mungall K."/>
            <person name="Norbertczak H."/>
            <person name="Quail M.A."/>
            <person name="Rabbinowitsch E."/>
            <person name="Walker D."/>
            <person name="White B."/>
            <person name="Whitehead S."/>
            <person name="Small P.L."/>
            <person name="Brosch R."/>
            <person name="Ramakrishnan L."/>
            <person name="Fischbach M.A."/>
            <person name="Parkhill J."/>
            <person name="Cole S.T."/>
        </authorList>
    </citation>
    <scope>NUCLEOTIDE SEQUENCE [LARGE SCALE GENOMIC DNA]</scope>
    <source>
        <strain evidence="12">ATCC BAA-535 / M</strain>
    </source>
</reference>
<keyword evidence="4" id="KW-0596">Phosphopantetheine</keyword>
<dbReference type="Pfam" id="PF00501">
    <property type="entry name" value="AMP-binding"/>
    <property type="match status" value="1"/>
</dbReference>
<dbReference type="GO" id="GO:0016874">
    <property type="term" value="F:ligase activity"/>
    <property type="evidence" value="ECO:0007669"/>
    <property type="project" value="UniProtKB-KW"/>
</dbReference>
<evidence type="ECO:0000256" key="5">
    <source>
        <dbReference type="ARBA" id="ARBA00022553"/>
    </source>
</evidence>
<dbReference type="KEGG" id="mmi:MMAR_1876"/>
<dbReference type="HOGENOM" id="CLU_000022_23_4_11"/>
<dbReference type="InterPro" id="IPR009081">
    <property type="entry name" value="PP-bd_ACP"/>
</dbReference>
<evidence type="ECO:0000313" key="12">
    <source>
        <dbReference type="Proteomes" id="UP000001190"/>
    </source>
</evidence>
<dbReference type="PROSITE" id="PS50075">
    <property type="entry name" value="CARRIER"/>
    <property type="match status" value="1"/>
</dbReference>
<dbReference type="InterPro" id="IPR040097">
    <property type="entry name" value="FAAL/FAAC"/>
</dbReference>
<dbReference type="Pfam" id="PF23024">
    <property type="entry name" value="AMP-dom_DIP2-like"/>
    <property type="match status" value="1"/>
</dbReference>
<dbReference type="SUPFAM" id="SSF53474">
    <property type="entry name" value="alpha/beta-Hydrolases"/>
    <property type="match status" value="1"/>
</dbReference>
<keyword evidence="5" id="KW-0597">Phosphoprotein</keyword>
<dbReference type="Gene3D" id="1.10.1200.10">
    <property type="entry name" value="ACP-like"/>
    <property type="match status" value="1"/>
</dbReference>
<keyword evidence="7" id="KW-0276">Fatty acid metabolism</keyword>
<gene>
    <name evidence="11" type="ordered locus">MMAR_1876</name>
</gene>
<dbReference type="GO" id="GO:0008610">
    <property type="term" value="P:lipid biosynthetic process"/>
    <property type="evidence" value="ECO:0007669"/>
    <property type="project" value="InterPro"/>
</dbReference>
<dbReference type="InterPro" id="IPR020845">
    <property type="entry name" value="AMP-binding_CS"/>
</dbReference>
<dbReference type="GO" id="GO:0071766">
    <property type="term" value="P:Actinobacterium-type cell wall biogenesis"/>
    <property type="evidence" value="ECO:0007669"/>
    <property type="project" value="UniProtKB-ARBA"/>
</dbReference>
<dbReference type="SUPFAM" id="SSF56801">
    <property type="entry name" value="Acetyl-CoA synthetase-like"/>
    <property type="match status" value="1"/>
</dbReference>
<dbReference type="CDD" id="cd05931">
    <property type="entry name" value="FAAL"/>
    <property type="match status" value="1"/>
</dbReference>
<dbReference type="InterPro" id="IPR020802">
    <property type="entry name" value="TesA-like"/>
</dbReference>
<dbReference type="eggNOG" id="COG3319">
    <property type="taxonomic scope" value="Bacteria"/>
</dbReference>
<dbReference type="InterPro" id="IPR000873">
    <property type="entry name" value="AMP-dep_synth/lig_dom"/>
</dbReference>
<dbReference type="SMART" id="SM00823">
    <property type="entry name" value="PKS_PP"/>
    <property type="match status" value="1"/>
</dbReference>
<dbReference type="InterPro" id="IPR020806">
    <property type="entry name" value="PKS_PP-bd"/>
</dbReference>
<dbReference type="InterPro" id="IPR001031">
    <property type="entry name" value="Thioesterase"/>
</dbReference>
<evidence type="ECO:0000259" key="10">
    <source>
        <dbReference type="PROSITE" id="PS50075"/>
    </source>
</evidence>
<dbReference type="PANTHER" id="PTHR22754">
    <property type="entry name" value="DISCO-INTERACTING PROTEIN 2 DIP2 -RELATED"/>
    <property type="match status" value="1"/>
</dbReference>
<dbReference type="Pfam" id="PF00975">
    <property type="entry name" value="Thioesterase"/>
    <property type="match status" value="1"/>
</dbReference>
<feature type="region of interest" description="Disordered" evidence="9">
    <location>
        <begin position="164"/>
        <end position="192"/>
    </location>
</feature>
<feature type="domain" description="Carrier" evidence="10">
    <location>
        <begin position="630"/>
        <end position="707"/>
    </location>
</feature>
<dbReference type="Proteomes" id="UP000001190">
    <property type="component" value="Chromosome"/>
</dbReference>
<dbReference type="InterPro" id="IPR042099">
    <property type="entry name" value="ANL_N_sf"/>
</dbReference>
<dbReference type="Pfam" id="PF00550">
    <property type="entry name" value="PP-binding"/>
    <property type="match status" value="1"/>
</dbReference>
<dbReference type="SMART" id="SM00824">
    <property type="entry name" value="PKS_TE"/>
    <property type="match status" value="1"/>
</dbReference>
<evidence type="ECO:0000256" key="8">
    <source>
        <dbReference type="ARBA" id="ARBA00023098"/>
    </source>
</evidence>
<dbReference type="GO" id="GO:0031177">
    <property type="term" value="F:phosphopantetheine binding"/>
    <property type="evidence" value="ECO:0007669"/>
    <property type="project" value="InterPro"/>
</dbReference>
<evidence type="ECO:0000313" key="11">
    <source>
        <dbReference type="EMBL" id="ACC40325.1"/>
    </source>
</evidence>
<evidence type="ECO:0000256" key="7">
    <source>
        <dbReference type="ARBA" id="ARBA00022832"/>
    </source>
</evidence>
<comment type="similarity">
    <text evidence="3">Belongs to the ATP-dependent AMP-binding enzyme family.</text>
</comment>
<evidence type="ECO:0000256" key="1">
    <source>
        <dbReference type="ARBA" id="ARBA00001957"/>
    </source>
</evidence>
<keyword evidence="8" id="KW-0443">Lipid metabolism</keyword>
<dbReference type="eggNOG" id="COG0318">
    <property type="taxonomic scope" value="Bacteria"/>
</dbReference>